<dbReference type="InterPro" id="IPR025536">
    <property type="entry name" value="DUF4422"/>
</dbReference>
<reference evidence="2" key="1">
    <citation type="submission" date="2023-08" db="EMBL/GenBank/DDBJ databases">
        <title>Lactobacillus from the Female Urinary Tract.</title>
        <authorList>
            <person name="Stegman N."/>
            <person name="Jackson B."/>
            <person name="Steiling M."/>
            <person name="Sedano C."/>
            <person name="Wolfe A."/>
            <person name="Putonti C."/>
        </authorList>
    </citation>
    <scope>NUCLEOTIDE SEQUENCE</scope>
    <source>
        <strain evidence="2">UMB5661</strain>
    </source>
</reference>
<evidence type="ECO:0000313" key="2">
    <source>
        <dbReference type="EMBL" id="MDT9609551.1"/>
    </source>
</evidence>
<evidence type="ECO:0000259" key="1">
    <source>
        <dbReference type="Pfam" id="PF14393"/>
    </source>
</evidence>
<dbReference type="Pfam" id="PF14393">
    <property type="entry name" value="DUF4422"/>
    <property type="match status" value="1"/>
</dbReference>
<sequence length="245" mass="29254">MSIYVITHKKFNPIVTDSFYKNLLVGVDNGNKGQKDYLRDNTCDNISKKNSSFCELTGMYWLWKNSKDPIIGIDHYRRYFLKRVFPNKVLEEKDVKKILKKYDIILPKKSYLEGLTVKEQFKKYHSDKVWDQCGMIIANDSAKYVKDWKWLENQKKGYFYNMLICNKKLYDDYCEWLFDILFKLEDKTDLSTMSSYNQRMYGFISERLLNVWVHHNSLKVKTMSVELFDGRSLVQKGIDKVKSKI</sequence>
<proteinExistence type="predicted"/>
<accession>A0AAW8WMJ3</accession>
<gene>
    <name evidence="2" type="ORF">RON39_05335</name>
</gene>
<dbReference type="RefSeq" id="WP_285044608.1">
    <property type="nucleotide sequence ID" value="NZ_JASOID010000024.1"/>
</dbReference>
<organism evidence="2 3">
    <name type="scientific">Lactobacillus crispatus</name>
    <dbReference type="NCBI Taxonomy" id="47770"/>
    <lineage>
        <taxon>Bacteria</taxon>
        <taxon>Bacillati</taxon>
        <taxon>Bacillota</taxon>
        <taxon>Bacilli</taxon>
        <taxon>Lactobacillales</taxon>
        <taxon>Lactobacillaceae</taxon>
        <taxon>Lactobacillus</taxon>
    </lineage>
</organism>
<dbReference type="AlphaFoldDB" id="A0AAW8WMJ3"/>
<name>A0AAW8WMJ3_9LACO</name>
<dbReference type="EMBL" id="JAVTXN010000021">
    <property type="protein sequence ID" value="MDT9609551.1"/>
    <property type="molecule type" value="Genomic_DNA"/>
</dbReference>
<feature type="domain" description="DUF4422" evidence="1">
    <location>
        <begin position="3"/>
        <end position="216"/>
    </location>
</feature>
<evidence type="ECO:0000313" key="3">
    <source>
        <dbReference type="Proteomes" id="UP001253287"/>
    </source>
</evidence>
<protein>
    <submittedName>
        <fullName evidence="2">DUF4422 domain-containing protein</fullName>
    </submittedName>
</protein>
<dbReference type="Proteomes" id="UP001253287">
    <property type="component" value="Unassembled WGS sequence"/>
</dbReference>
<comment type="caution">
    <text evidence="2">The sequence shown here is derived from an EMBL/GenBank/DDBJ whole genome shotgun (WGS) entry which is preliminary data.</text>
</comment>